<name>A0A1L0DB60_9ASCO</name>
<dbReference type="Proteomes" id="UP000182259">
    <property type="component" value="Chromosome III"/>
</dbReference>
<dbReference type="AlphaFoldDB" id="A0A1L0DB60"/>
<proteinExistence type="predicted"/>
<reference evidence="1 2" key="1">
    <citation type="submission" date="2016-10" db="EMBL/GenBank/DDBJ databases">
        <authorList>
            <person name="de Groot N.N."/>
        </authorList>
    </citation>
    <scope>NUCLEOTIDE SEQUENCE [LARGE SCALE GENOMIC DNA]</scope>
    <source>
        <strain evidence="1 2">PYCC 4715</strain>
    </source>
</reference>
<sequence>MSFADFFALSAQDLTAVFKNADSQGLLSRSIVPTKFHEKNPDLILQNYEAYINDTPKVTKVSIHDKLNKKEYSTPYELYHDIKLVAGHEISQLPVGCTEYQEIDFFFKFSTELLLREVGTVGIKLKTDSPDDETLAVLSDDFERISTSYSVTNGEVITQIHKYEEPIAPAYHSLYGSQPTPPATKTVVQPLFTGLVGRSALDTRNTVVPGPYQLAKVVGTPHVIAGESGTIKAFGGFSSKIPPPNQPPTQVLDSFFHPNWYTIEAPKWLIYKQKTLKPPVDSTLVKNVNSNDLRVFEKQSQCVSFGPLTDLRGSVLSEELKTSVWLNHIGRKKINEIRRDYLAAKESDILDDEGLESETTESVPVVAEVPTTVSEQEVEEDPTVDDGNVKLENILRYSPETVSMLQLLKAEKEELVKTPRDLQRIISSSLLKLNKVRQERYLRVGVSDPTSTEVALYKKILKLVTLLISSDATKLSEFALRISKKLPVLLNDYHGVLPAPLTNKMAPAGKTGRLPGIRGPYKKKNRYL</sequence>
<evidence type="ECO:0000313" key="2">
    <source>
        <dbReference type="Proteomes" id="UP000182259"/>
    </source>
</evidence>
<evidence type="ECO:0000313" key="1">
    <source>
        <dbReference type="EMBL" id="SGZ53192.1"/>
    </source>
</evidence>
<accession>A0A1L0DB60</accession>
<dbReference type="EMBL" id="LT635766">
    <property type="protein sequence ID" value="SGZ53192.1"/>
    <property type="molecule type" value="Genomic_DNA"/>
</dbReference>
<protein>
    <submittedName>
        <fullName evidence="1">CIC11C00000005237</fullName>
    </submittedName>
</protein>
<gene>
    <name evidence="1" type="ORF">SAMEA4029009_CIC11G00000005237</name>
</gene>
<organism evidence="1 2">
    <name type="scientific">Sungouiella intermedia</name>
    <dbReference type="NCBI Taxonomy" id="45354"/>
    <lineage>
        <taxon>Eukaryota</taxon>
        <taxon>Fungi</taxon>
        <taxon>Dikarya</taxon>
        <taxon>Ascomycota</taxon>
        <taxon>Saccharomycotina</taxon>
        <taxon>Pichiomycetes</taxon>
        <taxon>Metschnikowiaceae</taxon>
        <taxon>Sungouiella</taxon>
    </lineage>
</organism>